<reference evidence="1" key="1">
    <citation type="submission" date="2023-07" db="EMBL/GenBank/DDBJ databases">
        <authorList>
            <consortium name="AG Swart"/>
            <person name="Singh M."/>
            <person name="Singh A."/>
            <person name="Seah K."/>
            <person name="Emmerich C."/>
        </authorList>
    </citation>
    <scope>NUCLEOTIDE SEQUENCE</scope>
    <source>
        <strain evidence="1">DP1</strain>
    </source>
</reference>
<accession>A0AAD1ULC8</accession>
<evidence type="ECO:0000313" key="1">
    <source>
        <dbReference type="EMBL" id="CAI2371513.1"/>
    </source>
</evidence>
<proteinExistence type="predicted"/>
<dbReference type="Proteomes" id="UP001295684">
    <property type="component" value="Unassembled WGS sequence"/>
</dbReference>
<sequence>MFKFKFPNPSSVEDVAKRAIEALKKEEVTMRPDNYELSGFKSSLYGVLSEGLDNFNKEEDKSLGDLSILNQIESVSCLDQEINASENNESSPKTGSENINGLNKIILRMFRRFYHKLFVKDNKILAKKRFKNCHSDKILEACRELLRKHFASDPSEDFVRFLFRILRIKTNDTLECVNDHDKDAIDISINMISFSIKRFDRSFKNEYFRNLFLYIIEGTFPDTQNQCIDLLYKQEEKMFSRNPMYHKALGEIAKRCKLASSGD</sequence>
<dbReference type="EMBL" id="CAMPGE010012753">
    <property type="protein sequence ID" value="CAI2371513.1"/>
    <property type="molecule type" value="Genomic_DNA"/>
</dbReference>
<protein>
    <submittedName>
        <fullName evidence="1">Uncharacterized protein</fullName>
    </submittedName>
</protein>
<keyword evidence="2" id="KW-1185">Reference proteome</keyword>
<dbReference type="AlphaFoldDB" id="A0AAD1ULC8"/>
<organism evidence="1 2">
    <name type="scientific">Euplotes crassus</name>
    <dbReference type="NCBI Taxonomy" id="5936"/>
    <lineage>
        <taxon>Eukaryota</taxon>
        <taxon>Sar</taxon>
        <taxon>Alveolata</taxon>
        <taxon>Ciliophora</taxon>
        <taxon>Intramacronucleata</taxon>
        <taxon>Spirotrichea</taxon>
        <taxon>Hypotrichia</taxon>
        <taxon>Euplotida</taxon>
        <taxon>Euplotidae</taxon>
        <taxon>Moneuplotes</taxon>
    </lineage>
</organism>
<comment type="caution">
    <text evidence="1">The sequence shown here is derived from an EMBL/GenBank/DDBJ whole genome shotgun (WGS) entry which is preliminary data.</text>
</comment>
<evidence type="ECO:0000313" key="2">
    <source>
        <dbReference type="Proteomes" id="UP001295684"/>
    </source>
</evidence>
<name>A0AAD1ULC8_EUPCR</name>
<gene>
    <name evidence="1" type="ORF">ECRASSUSDP1_LOCUS12837</name>
</gene>